<dbReference type="NCBIfam" id="NF041060">
    <property type="entry name" value="DpdB"/>
    <property type="match status" value="1"/>
</dbReference>
<name>I3WZI8_SINF2</name>
<dbReference type="EMBL" id="CP003563">
    <property type="protein sequence ID" value="AFL49044.1"/>
    <property type="molecule type" value="Genomic_DNA"/>
</dbReference>
<dbReference type="HOGENOM" id="CLU_037715_0_0_5"/>
<gene>
    <name evidence="1" type="ORF">USDA257_c04470</name>
</gene>
<protein>
    <recommendedName>
        <fullName evidence="3">DGQHR domain-containing protein</fullName>
    </recommendedName>
</protein>
<dbReference type="CDD" id="cd16413">
    <property type="entry name" value="DGQHR_domain"/>
    <property type="match status" value="1"/>
</dbReference>
<dbReference type="AlphaFoldDB" id="I3WZI8"/>
<dbReference type="KEGG" id="sfd:USDA257_c04470"/>
<dbReference type="Pfam" id="PF14072">
    <property type="entry name" value="DndB"/>
    <property type="match status" value="1"/>
</dbReference>
<dbReference type="Proteomes" id="UP000006180">
    <property type="component" value="Chromosome"/>
</dbReference>
<dbReference type="InterPro" id="IPR017642">
    <property type="entry name" value="DNA_S_mod_DndB"/>
</dbReference>
<proteinExistence type="predicted"/>
<sequence length="393" mass="43920">MRAAPIFPIGRSCTWRKDAAMSDSQHIAVRAVKTQQGYGTDVYAFFLPGSDVMKIAEISRIKRDEAELQGFQRQEIRSHVNSIVEFLDSGPVLFPNAIILALSDEVAFTAARGSKPSEAVEIVTSGTLRIPVRSEGKKVAWIVDGQQRSLALSRAKNKDIPVPIIAFVSQNIEVQRQQFILVNKVKALDTRLINELLPEVSTLLPRDLAANKLPSELCNLLNTHKDSPFFQLIKRRSDQKASSAVVSDSALIAAIKANLKAPTSALSQYTGPDGTSDADEMFHVLVKYWSAVRDTFPEAWGKSPEKSRLMHMAGIRAMGSLMDPIMLRAESVSDAEEDIRRSLERLRPYCCWTDGKWDELGWKWNDVQGTSQHIDRLSQYLIQLDRKLSKASR</sequence>
<accession>I3WZI8</accession>
<dbReference type="eggNOG" id="ENOG502Z7T5">
    <property type="taxonomic scope" value="Bacteria"/>
</dbReference>
<evidence type="ECO:0000313" key="1">
    <source>
        <dbReference type="EMBL" id="AFL49044.1"/>
    </source>
</evidence>
<dbReference type="InterPro" id="IPR017601">
    <property type="entry name" value="DGQHR-contain_dom"/>
</dbReference>
<dbReference type="STRING" id="1185652.USDA257_c04470"/>
<evidence type="ECO:0008006" key="3">
    <source>
        <dbReference type="Google" id="ProtNLM"/>
    </source>
</evidence>
<evidence type="ECO:0000313" key="2">
    <source>
        <dbReference type="Proteomes" id="UP000006180"/>
    </source>
</evidence>
<dbReference type="PATRIC" id="fig|1185652.3.peg.462"/>
<dbReference type="NCBIfam" id="TIGR03187">
    <property type="entry name" value="DGQHR"/>
    <property type="match status" value="1"/>
</dbReference>
<organism evidence="1 2">
    <name type="scientific">Sinorhizobium fredii (strain USDA 257)</name>
    <dbReference type="NCBI Taxonomy" id="1185652"/>
    <lineage>
        <taxon>Bacteria</taxon>
        <taxon>Pseudomonadati</taxon>
        <taxon>Pseudomonadota</taxon>
        <taxon>Alphaproteobacteria</taxon>
        <taxon>Hyphomicrobiales</taxon>
        <taxon>Rhizobiaceae</taxon>
        <taxon>Sinorhizobium/Ensifer group</taxon>
        <taxon>Sinorhizobium</taxon>
    </lineage>
</organism>
<reference evidence="1 2" key="1">
    <citation type="journal article" date="2012" name="J. Bacteriol.">
        <title>Complete genome sequence of the broad-host-range strain Sinorhizobium fredii USDA257.</title>
        <authorList>
            <person name="Schuldes J."/>
            <person name="Rodriguez Orbegoso M."/>
            <person name="Schmeisser C."/>
            <person name="Krishnan H.B."/>
            <person name="Daniel R."/>
            <person name="Streit W.R."/>
        </authorList>
    </citation>
    <scope>NUCLEOTIDE SEQUENCE [LARGE SCALE GENOMIC DNA]</scope>
    <source>
        <strain evidence="1 2">USDA 257</strain>
    </source>
</reference>